<dbReference type="InterPro" id="IPR043504">
    <property type="entry name" value="Peptidase_S1_PA_chymotrypsin"/>
</dbReference>
<evidence type="ECO:0000256" key="2">
    <source>
        <dbReference type="ARBA" id="ARBA00022670"/>
    </source>
</evidence>
<evidence type="ECO:0000259" key="4">
    <source>
        <dbReference type="PROSITE" id="PS50106"/>
    </source>
</evidence>
<feature type="domain" description="PDZ" evidence="4">
    <location>
        <begin position="287"/>
        <end position="362"/>
    </location>
</feature>
<dbReference type="InterPro" id="IPR036034">
    <property type="entry name" value="PDZ_sf"/>
</dbReference>
<dbReference type="PRINTS" id="PR00834">
    <property type="entry name" value="PROTEASES2C"/>
</dbReference>
<dbReference type="AlphaFoldDB" id="A0A5F2ARU9"/>
<dbReference type="Pfam" id="PF13180">
    <property type="entry name" value="PDZ_2"/>
    <property type="match status" value="1"/>
</dbReference>
<accession>A0A5F2ARU9</accession>
<dbReference type="Gene3D" id="2.30.42.10">
    <property type="match status" value="1"/>
</dbReference>
<sequence>MKNMEKLKYVAVVSISLLLGAFLSPVMFCGTGQSSPLFLNAKGDKEPSPATRQAITIQQAFEEVYQTASPSVVSIATERTQNVPVHPGPFGDPFFDQFFGRGQGGGGGGRVMKQKQTGLGSGIILNTQGYILTNEHVVRSMDKLTVRLKTGKTYNAELVGSDAVIDLALLKIKPDGELVPIELGDSSAVKVGDWAIAIGAPLGYEQSLTAGIVSAVGRTGIDNSGVHYLQTDASINQGNSGGPLLDINGRVIGINRMIASQSGGSVGIGFAIPINEAKAIMEELKTTGKVKRPAQAWLGVGVDYLHEEDAKQLKISGGAVVVQIMNDSPADRAGIQLMDIITEISGVKINSPEEVVSTVKKSKVGDRINITIIRQGAVSRISIQLKERPN</sequence>
<comment type="caution">
    <text evidence="5">The sequence shown here is derived from an EMBL/GenBank/DDBJ whole genome shotgun (WGS) entry which is preliminary data.</text>
</comment>
<dbReference type="PROSITE" id="PS50106">
    <property type="entry name" value="PDZ"/>
    <property type="match status" value="1"/>
</dbReference>
<evidence type="ECO:0000256" key="3">
    <source>
        <dbReference type="ARBA" id="ARBA00022801"/>
    </source>
</evidence>
<evidence type="ECO:0000256" key="1">
    <source>
        <dbReference type="ARBA" id="ARBA00010541"/>
    </source>
</evidence>
<dbReference type="SMART" id="SM00228">
    <property type="entry name" value="PDZ"/>
    <property type="match status" value="1"/>
</dbReference>
<dbReference type="InterPro" id="IPR001940">
    <property type="entry name" value="Peptidase_S1C"/>
</dbReference>
<organism evidence="5 6">
    <name type="scientific">Leptospira yasudae</name>
    <dbReference type="NCBI Taxonomy" id="2202201"/>
    <lineage>
        <taxon>Bacteria</taxon>
        <taxon>Pseudomonadati</taxon>
        <taxon>Spirochaetota</taxon>
        <taxon>Spirochaetia</taxon>
        <taxon>Leptospirales</taxon>
        <taxon>Leptospiraceae</taxon>
        <taxon>Leptospira</taxon>
    </lineage>
</organism>
<comment type="similarity">
    <text evidence="1">Belongs to the peptidase S1C family.</text>
</comment>
<name>A0A5F2ARU9_9LEPT</name>
<dbReference type="GO" id="GO:0006508">
    <property type="term" value="P:proteolysis"/>
    <property type="evidence" value="ECO:0007669"/>
    <property type="project" value="UniProtKB-KW"/>
</dbReference>
<dbReference type="PANTHER" id="PTHR22939:SF129">
    <property type="entry name" value="SERINE PROTEASE HTRA2, MITOCHONDRIAL"/>
    <property type="match status" value="1"/>
</dbReference>
<gene>
    <name evidence="5" type="ORF">EHQ83_07340</name>
</gene>
<dbReference type="InterPro" id="IPR009003">
    <property type="entry name" value="Peptidase_S1_PA"/>
</dbReference>
<dbReference type="GO" id="GO:0004252">
    <property type="term" value="F:serine-type endopeptidase activity"/>
    <property type="evidence" value="ECO:0007669"/>
    <property type="project" value="InterPro"/>
</dbReference>
<dbReference type="RefSeq" id="WP_135569328.1">
    <property type="nucleotide sequence ID" value="NZ_RQGK01000032.1"/>
</dbReference>
<evidence type="ECO:0000313" key="5">
    <source>
        <dbReference type="EMBL" id="TGL85656.1"/>
    </source>
</evidence>
<dbReference type="Proteomes" id="UP000297613">
    <property type="component" value="Unassembled WGS sequence"/>
</dbReference>
<evidence type="ECO:0000313" key="6">
    <source>
        <dbReference type="Proteomes" id="UP000297613"/>
    </source>
</evidence>
<protein>
    <submittedName>
        <fullName evidence="5">PDZ domain-containing protein</fullName>
    </submittedName>
</protein>
<dbReference type="SUPFAM" id="SSF50156">
    <property type="entry name" value="PDZ domain-like"/>
    <property type="match status" value="1"/>
</dbReference>
<dbReference type="EMBL" id="RQGM01000028">
    <property type="protein sequence ID" value="TGL85656.1"/>
    <property type="molecule type" value="Genomic_DNA"/>
</dbReference>
<dbReference type="Gene3D" id="2.40.10.10">
    <property type="entry name" value="Trypsin-like serine proteases"/>
    <property type="match status" value="2"/>
</dbReference>
<keyword evidence="2" id="KW-0645">Protease</keyword>
<reference evidence="5 6" key="1">
    <citation type="journal article" date="2019" name="PLoS Negl. Trop. Dis.">
        <title>Revisiting the worldwide diversity of Leptospira species in the environment.</title>
        <authorList>
            <person name="Vincent A.T."/>
            <person name="Schiettekatte O."/>
            <person name="Bourhy P."/>
            <person name="Veyrier F.J."/>
            <person name="Picardeau M."/>
        </authorList>
    </citation>
    <scope>NUCLEOTIDE SEQUENCE [LARGE SCALE GENOMIC DNA]</scope>
    <source>
        <strain evidence="5 6">201702445</strain>
    </source>
</reference>
<dbReference type="InterPro" id="IPR001478">
    <property type="entry name" value="PDZ"/>
</dbReference>
<proteinExistence type="inferred from homology"/>
<dbReference type="Pfam" id="PF13365">
    <property type="entry name" value="Trypsin_2"/>
    <property type="match status" value="1"/>
</dbReference>
<dbReference type="SUPFAM" id="SSF50494">
    <property type="entry name" value="Trypsin-like serine proteases"/>
    <property type="match status" value="1"/>
</dbReference>
<dbReference type="PANTHER" id="PTHR22939">
    <property type="entry name" value="SERINE PROTEASE FAMILY S1C HTRA-RELATED"/>
    <property type="match status" value="1"/>
</dbReference>
<keyword evidence="3" id="KW-0378">Hydrolase</keyword>